<gene>
    <name evidence="2" type="ORF">M1843_16755</name>
</gene>
<dbReference type="PANTHER" id="PTHR43162">
    <property type="match status" value="1"/>
</dbReference>
<dbReference type="RefSeq" id="WP_416345246.1">
    <property type="nucleotide sequence ID" value="NZ_JALQCY010000005.1"/>
</dbReference>
<dbReference type="Gene3D" id="3.40.50.720">
    <property type="entry name" value="NAD(P)-binding Rossmann-like Domain"/>
    <property type="match status" value="1"/>
</dbReference>
<proteinExistence type="predicted"/>
<dbReference type="EMBL" id="JALQCY010000005">
    <property type="protein sequence ID" value="MCK9795396.1"/>
    <property type="molecule type" value="Genomic_DNA"/>
</dbReference>
<keyword evidence="3" id="KW-1185">Reference proteome</keyword>
<dbReference type="InterPro" id="IPR016040">
    <property type="entry name" value="NAD(P)-bd_dom"/>
</dbReference>
<dbReference type="Gene3D" id="3.90.25.10">
    <property type="entry name" value="UDP-galactose 4-epimerase, domain 1"/>
    <property type="match status" value="1"/>
</dbReference>
<dbReference type="InterPro" id="IPR051604">
    <property type="entry name" value="Ergot_Alk_Oxidoreductase"/>
</dbReference>
<dbReference type="InterPro" id="IPR036291">
    <property type="entry name" value="NAD(P)-bd_dom_sf"/>
</dbReference>
<organism evidence="2 3">
    <name type="scientific">Isoptericola peretonis</name>
    <dbReference type="NCBI Taxonomy" id="2918523"/>
    <lineage>
        <taxon>Bacteria</taxon>
        <taxon>Bacillati</taxon>
        <taxon>Actinomycetota</taxon>
        <taxon>Actinomycetes</taxon>
        <taxon>Micrococcales</taxon>
        <taxon>Promicromonosporaceae</taxon>
        <taxon>Isoptericola</taxon>
    </lineage>
</organism>
<dbReference type="SUPFAM" id="SSF51735">
    <property type="entry name" value="NAD(P)-binding Rossmann-fold domains"/>
    <property type="match status" value="1"/>
</dbReference>
<reference evidence="2 3" key="1">
    <citation type="submission" date="2022-02" db="EMBL/GenBank/DDBJ databases">
        <title>The car tank lid bacteriome: a reservoir of bacteria with potential in bioremediation of fuel.</title>
        <authorList>
            <person name="Vidal-Verdu A."/>
            <person name="Gomez-Martinez D."/>
            <person name="Latorre-Perez A."/>
            <person name="Pereto J."/>
            <person name="Porcar M."/>
        </authorList>
    </citation>
    <scope>NUCLEOTIDE SEQUENCE [LARGE SCALE GENOMIC DNA]</scope>
    <source>
        <strain evidence="2 3">4D.3</strain>
    </source>
</reference>
<dbReference type="Proteomes" id="UP001651050">
    <property type="component" value="Unassembled WGS sequence"/>
</dbReference>
<sequence length="281" mass="28600">MIVVTGATGNVGRPLVDFLAGAGHAVTAVSRGVTSPPPARRGVTPMVADLADADALVPVLRGAKALFLLVSGAGGHVDGRAVLGRAAGAGVSRVVLLSSQAAGTRPGSVSHAPLAALEAEVRSSGLEWTVLRPGGFTTNAFAWVPSIRAQRTVFAPYADVALPAVDPLDIAEVAAAALAGDGHAGRTYTLTGPEPTSPRRRAELLGAALGEELTFVELGHDQARAQLLRVMPEPVADGTLDILGRPTPEEVRVSPDVEGVLGRPATSFAAWAGGQVDVFRG</sequence>
<evidence type="ECO:0000313" key="2">
    <source>
        <dbReference type="EMBL" id="MCK9795396.1"/>
    </source>
</evidence>
<dbReference type="PANTHER" id="PTHR43162:SF1">
    <property type="entry name" value="PRESTALK A DIFFERENTIATION PROTEIN A"/>
    <property type="match status" value="1"/>
</dbReference>
<accession>A0ABT0J7D8</accession>
<dbReference type="Pfam" id="PF13460">
    <property type="entry name" value="NAD_binding_10"/>
    <property type="match status" value="1"/>
</dbReference>
<evidence type="ECO:0000259" key="1">
    <source>
        <dbReference type="Pfam" id="PF13460"/>
    </source>
</evidence>
<feature type="domain" description="NAD(P)-binding" evidence="1">
    <location>
        <begin position="6"/>
        <end position="140"/>
    </location>
</feature>
<evidence type="ECO:0000313" key="3">
    <source>
        <dbReference type="Proteomes" id="UP001651050"/>
    </source>
</evidence>
<comment type="caution">
    <text evidence="2">The sequence shown here is derived from an EMBL/GenBank/DDBJ whole genome shotgun (WGS) entry which is preliminary data.</text>
</comment>
<protein>
    <submittedName>
        <fullName evidence="2">NAD(P)H-binding protein</fullName>
    </submittedName>
</protein>
<name>A0ABT0J7D8_9MICO</name>